<organism evidence="2 3">
    <name type="scientific">Cohnella lupini</name>
    <dbReference type="NCBI Taxonomy" id="1294267"/>
    <lineage>
        <taxon>Bacteria</taxon>
        <taxon>Bacillati</taxon>
        <taxon>Bacillota</taxon>
        <taxon>Bacilli</taxon>
        <taxon>Bacillales</taxon>
        <taxon>Paenibacillaceae</taxon>
        <taxon>Cohnella</taxon>
    </lineage>
</organism>
<evidence type="ECO:0000313" key="3">
    <source>
        <dbReference type="Proteomes" id="UP000256869"/>
    </source>
</evidence>
<evidence type="ECO:0000313" key="2">
    <source>
        <dbReference type="EMBL" id="RED60418.1"/>
    </source>
</evidence>
<gene>
    <name evidence="2" type="ORF">DFP95_106209</name>
</gene>
<dbReference type="InterPro" id="IPR014231">
    <property type="entry name" value="Spore_YpjB"/>
</dbReference>
<keyword evidence="1" id="KW-0472">Membrane</keyword>
<keyword evidence="1" id="KW-1133">Transmembrane helix</keyword>
<protein>
    <submittedName>
        <fullName evidence="2">Sporulation protein YpjB</fullName>
    </submittedName>
</protein>
<proteinExistence type="predicted"/>
<dbReference type="EMBL" id="QRDY01000006">
    <property type="protein sequence ID" value="RED60418.1"/>
    <property type="molecule type" value="Genomic_DNA"/>
</dbReference>
<dbReference type="AlphaFoldDB" id="A0A3D9IF93"/>
<keyword evidence="3" id="KW-1185">Reference proteome</keyword>
<evidence type="ECO:0000256" key="1">
    <source>
        <dbReference type="SAM" id="Phobius"/>
    </source>
</evidence>
<comment type="caution">
    <text evidence="2">The sequence shown here is derived from an EMBL/GenBank/DDBJ whole genome shotgun (WGS) entry which is preliminary data.</text>
</comment>
<accession>A0A3D9IF93</accession>
<dbReference type="Proteomes" id="UP000256869">
    <property type="component" value="Unassembled WGS sequence"/>
</dbReference>
<sequence>MSVFLFISPFRIRGLPMRQALISLIVAAALCLIAPPTVLGRAPETDAKVSRAAYVRLLSATEKLYGEVNAGNSKAATRSLTEIESQLRSLPTKGKSIEDGIRELEQSVTELRKSLSSNSPDESKAKSEAAELRLAADALVKPDKPMWHRYRTLISNDLIELSQALPLNSTISGPVAEPARSAFNRVVERYLVIRTAALLEIEPWKVERADSVIRYASRIVEAESPKTELLQSTILPLQEALDGLFPSTKESSAAVVPPITAPPSWGWSAMVGSFIVTVLTWVGWRRYKDEEYSGSRKEARHMPEDAAQRLLIRWKKK</sequence>
<dbReference type="OrthoDB" id="2464294at2"/>
<name>A0A3D9IF93_9BACL</name>
<reference evidence="2 3" key="1">
    <citation type="submission" date="2018-07" db="EMBL/GenBank/DDBJ databases">
        <title>Genomic Encyclopedia of Type Strains, Phase III (KMG-III): the genomes of soil and plant-associated and newly described type strains.</title>
        <authorList>
            <person name="Whitman W."/>
        </authorList>
    </citation>
    <scope>NUCLEOTIDE SEQUENCE [LARGE SCALE GENOMIC DNA]</scope>
    <source>
        <strain evidence="2 3">CECT 8236</strain>
    </source>
</reference>
<feature type="transmembrane region" description="Helical" evidence="1">
    <location>
        <begin position="265"/>
        <end position="284"/>
    </location>
</feature>
<keyword evidence="1" id="KW-0812">Transmembrane</keyword>
<dbReference type="Pfam" id="PF09577">
    <property type="entry name" value="Spore_YpjB"/>
    <property type="match status" value="1"/>
</dbReference>